<evidence type="ECO:0000256" key="4">
    <source>
        <dbReference type="SAM" id="MobiDB-lite"/>
    </source>
</evidence>
<feature type="repeat" description="PPR" evidence="3">
    <location>
        <begin position="624"/>
        <end position="658"/>
    </location>
</feature>
<feature type="repeat" description="PPR" evidence="3">
    <location>
        <begin position="448"/>
        <end position="482"/>
    </location>
</feature>
<evidence type="ECO:0000256" key="2">
    <source>
        <dbReference type="ARBA" id="ARBA00022737"/>
    </source>
</evidence>
<dbReference type="Gene3D" id="1.25.40.10">
    <property type="entry name" value="Tetratricopeptide repeat domain"/>
    <property type="match status" value="4"/>
</dbReference>
<gene>
    <name evidence="6" type="ORF">R1flu_004607</name>
</gene>
<dbReference type="PANTHER" id="PTHR47447:SF17">
    <property type="entry name" value="OS12G0638900 PROTEIN"/>
    <property type="match status" value="1"/>
</dbReference>
<evidence type="ECO:0000313" key="6">
    <source>
        <dbReference type="EMBL" id="KAL2633128.1"/>
    </source>
</evidence>
<feature type="repeat" description="PPR" evidence="3">
    <location>
        <begin position="589"/>
        <end position="623"/>
    </location>
</feature>
<comment type="similarity">
    <text evidence="1">Belongs to the PPR family. P subfamily.</text>
</comment>
<comment type="caution">
    <text evidence="6">The sequence shown here is derived from an EMBL/GenBank/DDBJ whole genome shotgun (WGS) entry which is preliminary data.</text>
</comment>
<dbReference type="NCBIfam" id="TIGR00756">
    <property type="entry name" value="PPR"/>
    <property type="match status" value="6"/>
</dbReference>
<feature type="domain" description="PROP1-like PPR" evidence="5">
    <location>
        <begin position="638"/>
        <end position="773"/>
    </location>
</feature>
<proteinExistence type="inferred from homology"/>
<feature type="region of interest" description="Disordered" evidence="4">
    <location>
        <begin position="148"/>
        <end position="167"/>
    </location>
</feature>
<feature type="repeat" description="PPR" evidence="3">
    <location>
        <begin position="694"/>
        <end position="728"/>
    </location>
</feature>
<dbReference type="Pfam" id="PF13041">
    <property type="entry name" value="PPR_2"/>
    <property type="match status" value="2"/>
</dbReference>
<feature type="repeat" description="PPR" evidence="3">
    <location>
        <begin position="483"/>
        <end position="518"/>
    </location>
</feature>
<reference evidence="6 7" key="1">
    <citation type="submission" date="2024-09" db="EMBL/GenBank/DDBJ databases">
        <title>Chromosome-scale assembly of Riccia fluitans.</title>
        <authorList>
            <person name="Paukszto L."/>
            <person name="Sawicki J."/>
            <person name="Karawczyk K."/>
            <person name="Piernik-Szablinska J."/>
            <person name="Szczecinska M."/>
            <person name="Mazdziarz M."/>
        </authorList>
    </citation>
    <scope>NUCLEOTIDE SEQUENCE [LARGE SCALE GENOMIC DNA]</scope>
    <source>
        <strain evidence="6">Rf_01</strain>
        <tissue evidence="6">Aerial parts of the thallus</tissue>
    </source>
</reference>
<dbReference type="Pfam" id="PF01535">
    <property type="entry name" value="PPR"/>
    <property type="match status" value="3"/>
</dbReference>
<dbReference type="InterPro" id="IPR011990">
    <property type="entry name" value="TPR-like_helical_dom_sf"/>
</dbReference>
<dbReference type="PANTHER" id="PTHR47447">
    <property type="entry name" value="OS03G0856100 PROTEIN"/>
    <property type="match status" value="1"/>
</dbReference>
<dbReference type="Pfam" id="PF17177">
    <property type="entry name" value="PPR_long"/>
    <property type="match status" value="1"/>
</dbReference>
<organism evidence="6 7">
    <name type="scientific">Riccia fluitans</name>
    <dbReference type="NCBI Taxonomy" id="41844"/>
    <lineage>
        <taxon>Eukaryota</taxon>
        <taxon>Viridiplantae</taxon>
        <taxon>Streptophyta</taxon>
        <taxon>Embryophyta</taxon>
        <taxon>Marchantiophyta</taxon>
        <taxon>Marchantiopsida</taxon>
        <taxon>Marchantiidae</taxon>
        <taxon>Marchantiales</taxon>
        <taxon>Ricciaceae</taxon>
        <taxon>Riccia</taxon>
    </lineage>
</organism>
<dbReference type="SUPFAM" id="SSF48452">
    <property type="entry name" value="TPR-like"/>
    <property type="match status" value="1"/>
</dbReference>
<sequence>MHLIPLSLRQSFCLSRRFRFSTLTRPARLLSPFCDYGDVGNAGVELRSETYSTRKGLREGNFFSVAYKLSAVKFRARKAQQEKDSVRVPLVSKVVVSYFQERRLLPYVDCTPLTAGHVYAGGLQNYHRKASGELQPFRLFSQLAGQDSLREKNAPTDTGTSGSDEGKEENFLAVDLHARNCEEFDLCMSGQELEKTDVNNPITQSNTEDDSLQFPSSEDLMNSELQKTQEYLETSESQLQGSKALSLNDLLHTLNSIEKSDDLNAKLSPFNGRISTQDATTVMKLLEDKRLCFSFYIWMKRQSAYTPDLTFLLTVVRSLVQMSKWDRLVHVTQDLFDAGFVMDNSTYCRIIQDASLQRKVSVSEWWFQKMKERGCWPDRQTYNTMIHAYALAWLPEKAFATFDEMVERDVRPDISTFCHLLIACQNKGDPELAHNYFLQIGNYGLIPDLVAYTILLDTYGKQGKATEAGELFREMQRVGITPDAKAYNSLIFAYGKAGMMDQATSTFNEYQKEAGQNPDKIVFWTMLRLYSQAGLLQQALSVKKMMRVAQIPVDGSCYFNLIDGFRRKEQWEDAIRGFKEMQRYKYPIDARTYEMMMKIFTKAGHHVDCERVFDQLMRKGYTKEILPYEIMMNVYKRTNNLTNASRIYELAKRNGCRPNRNMCNSLIYMYAKAGMLPACEKIVREMQGSRIEPNKNTFLSLIKAYAAYGQYDSARDVYTVMRETGLQPDYELAELMVEVFVKVGEVQEAQILLKELVDAGISPSKRMVTTVEEAGGAAVVPGESSGS</sequence>
<dbReference type="InterPro" id="IPR002885">
    <property type="entry name" value="PPR_rpt"/>
</dbReference>
<evidence type="ECO:0000256" key="1">
    <source>
        <dbReference type="ARBA" id="ARBA00007626"/>
    </source>
</evidence>
<evidence type="ECO:0000313" key="7">
    <source>
        <dbReference type="Proteomes" id="UP001605036"/>
    </source>
</evidence>
<name>A0ABD1YRE5_9MARC</name>
<feature type="repeat" description="PPR" evidence="3">
    <location>
        <begin position="554"/>
        <end position="588"/>
    </location>
</feature>
<dbReference type="EMBL" id="JBHFFA010000003">
    <property type="protein sequence ID" value="KAL2633128.1"/>
    <property type="molecule type" value="Genomic_DNA"/>
</dbReference>
<dbReference type="Proteomes" id="UP001605036">
    <property type="component" value="Unassembled WGS sequence"/>
</dbReference>
<dbReference type="PROSITE" id="PS51375">
    <property type="entry name" value="PPR"/>
    <property type="match status" value="8"/>
</dbReference>
<dbReference type="InterPro" id="IPR033443">
    <property type="entry name" value="PROP1-like_PPR_dom"/>
</dbReference>
<evidence type="ECO:0000259" key="5">
    <source>
        <dbReference type="Pfam" id="PF17177"/>
    </source>
</evidence>
<feature type="repeat" description="PPR" evidence="3">
    <location>
        <begin position="659"/>
        <end position="693"/>
    </location>
</feature>
<accession>A0ABD1YRE5</accession>
<keyword evidence="2" id="KW-0677">Repeat</keyword>
<dbReference type="AlphaFoldDB" id="A0ABD1YRE5"/>
<protein>
    <recommendedName>
        <fullName evidence="5">PROP1-like PPR domain-containing protein</fullName>
    </recommendedName>
</protein>
<feature type="repeat" description="PPR" evidence="3">
    <location>
        <begin position="378"/>
        <end position="412"/>
    </location>
</feature>
<evidence type="ECO:0000256" key="3">
    <source>
        <dbReference type="PROSITE-ProRule" id="PRU00708"/>
    </source>
</evidence>
<keyword evidence="7" id="KW-1185">Reference proteome</keyword>